<name>A0AA37F503_9ACTN</name>
<dbReference type="Proteomes" id="UP000627984">
    <property type="component" value="Unassembled WGS sequence"/>
</dbReference>
<gene>
    <name evidence="2" type="ORF">GCM10010126_33830</name>
</gene>
<sequence>MVLLVGGDGTGRQQRAEVAFLGDEVVDVGENVDVLHCGPSLSALPFGLYPTGAAVLRGRREQAPVPPGSGGARGRPGIRKSGM</sequence>
<accession>A0AA37F503</accession>
<evidence type="ECO:0000313" key="2">
    <source>
        <dbReference type="EMBL" id="GGK71573.1"/>
    </source>
</evidence>
<comment type="caution">
    <text evidence="2">The sequence shown here is derived from an EMBL/GenBank/DDBJ whole genome shotgun (WGS) entry which is preliminary data.</text>
</comment>
<evidence type="ECO:0000256" key="1">
    <source>
        <dbReference type="SAM" id="MobiDB-lite"/>
    </source>
</evidence>
<reference evidence="2" key="2">
    <citation type="submission" date="2022-09" db="EMBL/GenBank/DDBJ databases">
        <authorList>
            <person name="Sun Q."/>
            <person name="Ohkuma M."/>
        </authorList>
    </citation>
    <scope>NUCLEOTIDE SEQUENCE</scope>
    <source>
        <strain evidence="2">JCM 3093</strain>
    </source>
</reference>
<feature type="region of interest" description="Disordered" evidence="1">
    <location>
        <begin position="60"/>
        <end position="83"/>
    </location>
</feature>
<proteinExistence type="predicted"/>
<dbReference type="AlphaFoldDB" id="A0AA37F503"/>
<protein>
    <submittedName>
        <fullName evidence="2">Uncharacterized protein</fullName>
    </submittedName>
</protein>
<dbReference type="EMBL" id="BMQD01000010">
    <property type="protein sequence ID" value="GGK71573.1"/>
    <property type="molecule type" value="Genomic_DNA"/>
</dbReference>
<evidence type="ECO:0000313" key="3">
    <source>
        <dbReference type="Proteomes" id="UP000627984"/>
    </source>
</evidence>
<organism evidence="2 3">
    <name type="scientific">Planomonospora parontospora</name>
    <dbReference type="NCBI Taxonomy" id="58119"/>
    <lineage>
        <taxon>Bacteria</taxon>
        <taxon>Bacillati</taxon>
        <taxon>Actinomycetota</taxon>
        <taxon>Actinomycetes</taxon>
        <taxon>Streptosporangiales</taxon>
        <taxon>Streptosporangiaceae</taxon>
        <taxon>Planomonospora</taxon>
    </lineage>
</organism>
<reference evidence="2" key="1">
    <citation type="journal article" date="2014" name="Int. J. Syst. Evol. Microbiol.">
        <title>Complete genome sequence of Corynebacterium casei LMG S-19264T (=DSM 44701T), isolated from a smear-ripened cheese.</title>
        <authorList>
            <consortium name="US DOE Joint Genome Institute (JGI-PGF)"/>
            <person name="Walter F."/>
            <person name="Albersmeier A."/>
            <person name="Kalinowski J."/>
            <person name="Ruckert C."/>
        </authorList>
    </citation>
    <scope>NUCLEOTIDE SEQUENCE</scope>
    <source>
        <strain evidence="2">JCM 3093</strain>
    </source>
</reference>